<evidence type="ECO:0000313" key="2">
    <source>
        <dbReference type="EMBL" id="VDO50439.1"/>
    </source>
</evidence>
<name>A0A0R3R9G2_9BILA</name>
<keyword evidence="1" id="KW-0472">Membrane</keyword>
<evidence type="ECO:0000313" key="3">
    <source>
        <dbReference type="Proteomes" id="UP000280834"/>
    </source>
</evidence>
<evidence type="ECO:0000256" key="1">
    <source>
        <dbReference type="SAM" id="Phobius"/>
    </source>
</evidence>
<dbReference type="AlphaFoldDB" id="A0A0R3R9G2"/>
<accession>A0A0R3R9G2</accession>
<keyword evidence="3" id="KW-1185">Reference proteome</keyword>
<keyword evidence="1" id="KW-1133">Transmembrane helix</keyword>
<dbReference type="EMBL" id="UZAG01021433">
    <property type="protein sequence ID" value="VDO50439.1"/>
    <property type="molecule type" value="Genomic_DNA"/>
</dbReference>
<feature type="transmembrane region" description="Helical" evidence="1">
    <location>
        <begin position="39"/>
        <end position="61"/>
    </location>
</feature>
<sequence>MKHFIHKKRNNNIDFYNPLSTESDRNRQILKRNKNFLRLHFYIMQSFCTAKSDIIFIFFFIRVSYNMTFTITWNIL</sequence>
<evidence type="ECO:0000313" key="4">
    <source>
        <dbReference type="WBParaSite" id="BTMF_0001667501-mRNA-1"/>
    </source>
</evidence>
<dbReference type="WBParaSite" id="BTMF_0001667501-mRNA-1">
    <property type="protein sequence ID" value="BTMF_0001667501-mRNA-1"/>
    <property type="gene ID" value="BTMF_0001667501"/>
</dbReference>
<organism evidence="4">
    <name type="scientific">Brugia timori</name>
    <dbReference type="NCBI Taxonomy" id="42155"/>
    <lineage>
        <taxon>Eukaryota</taxon>
        <taxon>Metazoa</taxon>
        <taxon>Ecdysozoa</taxon>
        <taxon>Nematoda</taxon>
        <taxon>Chromadorea</taxon>
        <taxon>Rhabditida</taxon>
        <taxon>Spirurina</taxon>
        <taxon>Spiruromorpha</taxon>
        <taxon>Filarioidea</taxon>
        <taxon>Onchocercidae</taxon>
        <taxon>Brugia</taxon>
    </lineage>
</organism>
<reference evidence="2 3" key="2">
    <citation type="submission" date="2018-11" db="EMBL/GenBank/DDBJ databases">
        <authorList>
            <consortium name="Pathogen Informatics"/>
        </authorList>
    </citation>
    <scope>NUCLEOTIDE SEQUENCE [LARGE SCALE GENOMIC DNA]</scope>
</reference>
<gene>
    <name evidence="2" type="ORF">BTMF_LOCUS14648</name>
</gene>
<proteinExistence type="predicted"/>
<dbReference type="Proteomes" id="UP000280834">
    <property type="component" value="Unassembled WGS sequence"/>
</dbReference>
<reference evidence="4" key="1">
    <citation type="submission" date="2017-02" db="UniProtKB">
        <authorList>
            <consortium name="WormBaseParasite"/>
        </authorList>
    </citation>
    <scope>IDENTIFICATION</scope>
</reference>
<keyword evidence="1" id="KW-0812">Transmembrane</keyword>
<protein>
    <submittedName>
        <fullName evidence="2 4">Uncharacterized protein</fullName>
    </submittedName>
</protein>